<dbReference type="Gene3D" id="2.60.120.330">
    <property type="entry name" value="B-lactam Antibiotic, Isopenicillin N Synthase, Chain"/>
    <property type="match status" value="1"/>
</dbReference>
<gene>
    <name evidence="6" type="ORF">BUALT_Bualt12G0059500</name>
</gene>
<dbReference type="PROSITE" id="PS51471">
    <property type="entry name" value="FE2OG_OXY"/>
    <property type="match status" value="1"/>
</dbReference>
<name>A0AAV6WPF0_9LAMI</name>
<dbReference type="PRINTS" id="PR00682">
    <property type="entry name" value="IPNSYNTHASE"/>
</dbReference>
<keyword evidence="7" id="KW-1185">Reference proteome</keyword>
<dbReference type="GO" id="GO:0009805">
    <property type="term" value="P:coumarin biosynthetic process"/>
    <property type="evidence" value="ECO:0007669"/>
    <property type="project" value="UniProtKB-ARBA"/>
</dbReference>
<dbReference type="Proteomes" id="UP000826271">
    <property type="component" value="Unassembled WGS sequence"/>
</dbReference>
<comment type="similarity">
    <text evidence="3">Belongs to the iron/ascorbate-dependent oxidoreductase family.</text>
</comment>
<evidence type="ECO:0000259" key="5">
    <source>
        <dbReference type="PROSITE" id="PS51471"/>
    </source>
</evidence>
<keyword evidence="1 3" id="KW-0479">Metal-binding</keyword>
<dbReference type="InterPro" id="IPR005123">
    <property type="entry name" value="Oxoglu/Fe-dep_dioxygenase_dom"/>
</dbReference>
<proteinExistence type="inferred from homology"/>
<protein>
    <recommendedName>
        <fullName evidence="5">Fe2OG dioxygenase domain-containing protein</fullName>
    </recommendedName>
</protein>
<dbReference type="GO" id="GO:0046872">
    <property type="term" value="F:metal ion binding"/>
    <property type="evidence" value="ECO:0007669"/>
    <property type="project" value="UniProtKB-KW"/>
</dbReference>
<keyword evidence="3" id="KW-0560">Oxidoreductase</keyword>
<accession>A0AAV6WPF0</accession>
<reference evidence="6" key="1">
    <citation type="submission" date="2019-10" db="EMBL/GenBank/DDBJ databases">
        <authorList>
            <person name="Zhang R."/>
            <person name="Pan Y."/>
            <person name="Wang J."/>
            <person name="Ma R."/>
            <person name="Yu S."/>
        </authorList>
    </citation>
    <scope>NUCLEOTIDE SEQUENCE</scope>
    <source>
        <strain evidence="6">LA-IB0</strain>
        <tissue evidence="6">Leaf</tissue>
    </source>
</reference>
<dbReference type="InterPro" id="IPR050231">
    <property type="entry name" value="Iron_ascorbate_oxido_reductase"/>
</dbReference>
<evidence type="ECO:0000256" key="3">
    <source>
        <dbReference type="RuleBase" id="RU003682"/>
    </source>
</evidence>
<comment type="caution">
    <text evidence="6">The sequence shown here is derived from an EMBL/GenBank/DDBJ whole genome shotgun (WGS) entry which is preliminary data.</text>
</comment>
<evidence type="ECO:0000313" key="7">
    <source>
        <dbReference type="Proteomes" id="UP000826271"/>
    </source>
</evidence>
<dbReference type="InterPro" id="IPR027443">
    <property type="entry name" value="IPNS-like_sf"/>
</dbReference>
<sequence>MALKSMQIFGRISIAMPTSDKFESYPPLFRPNQTVDHGENPTNKLPKSASDYKLESQSDYVLPVIDFEHINPQNLSEVCREWGMFRLINHGVPDKLLKQLIDQANQLFSLSFESKQALFNSPLLYFWGTPALILAGNALQTDPHAQNHNWLEGLNVPLIKLSEFQCEDQLIQSFSSLLEEYGNHQTRLAKTIFNTMAEDLNFPPTKSESYLSPPTGFLRVYRYLRCPIAEQRWGIEEHTDSSVVTILHQDQVGGLQVYKDNKWLDVEPIHDTLIVNLGDMMQAMSNDEYVSAKHRVRVNMEQERISFGYFIFPGEGSVIESPKYKPFTFDDFRAQKELDLKTTGIKIGLPRFRIGDEQELPMED</sequence>
<dbReference type="GO" id="GO:0002238">
    <property type="term" value="P:response to molecule of fungal origin"/>
    <property type="evidence" value="ECO:0007669"/>
    <property type="project" value="UniProtKB-ARBA"/>
</dbReference>
<dbReference type="PANTHER" id="PTHR47990">
    <property type="entry name" value="2-OXOGLUTARATE (2OG) AND FE(II)-DEPENDENT OXYGENASE SUPERFAMILY PROTEIN-RELATED"/>
    <property type="match status" value="1"/>
</dbReference>
<keyword evidence="2 3" id="KW-0408">Iron</keyword>
<evidence type="ECO:0000256" key="4">
    <source>
        <dbReference type="SAM" id="MobiDB-lite"/>
    </source>
</evidence>
<organism evidence="6 7">
    <name type="scientific">Buddleja alternifolia</name>
    <dbReference type="NCBI Taxonomy" id="168488"/>
    <lineage>
        <taxon>Eukaryota</taxon>
        <taxon>Viridiplantae</taxon>
        <taxon>Streptophyta</taxon>
        <taxon>Embryophyta</taxon>
        <taxon>Tracheophyta</taxon>
        <taxon>Spermatophyta</taxon>
        <taxon>Magnoliopsida</taxon>
        <taxon>eudicotyledons</taxon>
        <taxon>Gunneridae</taxon>
        <taxon>Pentapetalae</taxon>
        <taxon>asterids</taxon>
        <taxon>lamiids</taxon>
        <taxon>Lamiales</taxon>
        <taxon>Scrophulariaceae</taxon>
        <taxon>Buddlejeae</taxon>
        <taxon>Buddleja</taxon>
    </lineage>
</organism>
<feature type="domain" description="Fe2OG dioxygenase" evidence="5">
    <location>
        <begin position="213"/>
        <end position="313"/>
    </location>
</feature>
<feature type="region of interest" description="Disordered" evidence="4">
    <location>
        <begin position="29"/>
        <end position="49"/>
    </location>
</feature>
<evidence type="ECO:0000313" key="6">
    <source>
        <dbReference type="EMBL" id="KAG8372373.1"/>
    </source>
</evidence>
<dbReference type="Pfam" id="PF14226">
    <property type="entry name" value="DIOX_N"/>
    <property type="match status" value="1"/>
</dbReference>
<dbReference type="Pfam" id="PF03171">
    <property type="entry name" value="2OG-FeII_Oxy"/>
    <property type="match status" value="1"/>
</dbReference>
<evidence type="ECO:0000256" key="1">
    <source>
        <dbReference type="ARBA" id="ARBA00022723"/>
    </source>
</evidence>
<dbReference type="EMBL" id="WHWC01000012">
    <property type="protein sequence ID" value="KAG8372373.1"/>
    <property type="molecule type" value="Genomic_DNA"/>
</dbReference>
<feature type="compositionally biased region" description="Polar residues" evidence="4">
    <location>
        <begin position="31"/>
        <end position="45"/>
    </location>
</feature>
<dbReference type="GO" id="GO:0016706">
    <property type="term" value="F:2-oxoglutarate-dependent dioxygenase activity"/>
    <property type="evidence" value="ECO:0007669"/>
    <property type="project" value="UniProtKB-ARBA"/>
</dbReference>
<dbReference type="InterPro" id="IPR026992">
    <property type="entry name" value="DIOX_N"/>
</dbReference>
<evidence type="ECO:0000256" key="2">
    <source>
        <dbReference type="ARBA" id="ARBA00023004"/>
    </source>
</evidence>
<dbReference type="AlphaFoldDB" id="A0AAV6WPF0"/>
<dbReference type="InterPro" id="IPR044861">
    <property type="entry name" value="IPNS-like_FE2OG_OXY"/>
</dbReference>
<dbReference type="SUPFAM" id="SSF51197">
    <property type="entry name" value="Clavaminate synthase-like"/>
    <property type="match status" value="1"/>
</dbReference>